<dbReference type="FunFam" id="3.40.50.300:FF:000021">
    <property type="entry name" value="Lon protease homolog"/>
    <property type="match status" value="1"/>
</dbReference>
<dbReference type="eggNOG" id="COG0466">
    <property type="taxonomic scope" value="Bacteria"/>
</dbReference>
<reference evidence="18 19" key="1">
    <citation type="submission" date="2014-07" db="EMBL/GenBank/DDBJ databases">
        <authorList>
            <person name="McCorrison J."/>
            <person name="Sanka R."/>
            <person name="Torralba M."/>
            <person name="Gillis M."/>
            <person name="Haft D.H."/>
            <person name="Methe B."/>
            <person name="Sutton G."/>
            <person name="Nelson K.E."/>
        </authorList>
    </citation>
    <scope>NUCLEOTIDE SEQUENCE [LARGE SCALE GENOMIC DNA]</scope>
    <source>
        <strain evidence="18 19">DNF00040</strain>
    </source>
</reference>
<dbReference type="InterPro" id="IPR003111">
    <property type="entry name" value="Lon_prtase_N"/>
</dbReference>
<name>A0A095ZCA4_9BURK</name>
<dbReference type="PRINTS" id="PR00830">
    <property type="entry name" value="ENDOLAPTASE"/>
</dbReference>
<evidence type="ECO:0000313" key="18">
    <source>
        <dbReference type="EMBL" id="KGF32375.1"/>
    </source>
</evidence>
<dbReference type="NCBIfam" id="NF008053">
    <property type="entry name" value="PRK10787.1"/>
    <property type="match status" value="1"/>
</dbReference>
<organism evidence="18 19">
    <name type="scientific">Oligella urethralis DNF00040</name>
    <dbReference type="NCBI Taxonomy" id="1401065"/>
    <lineage>
        <taxon>Bacteria</taxon>
        <taxon>Pseudomonadati</taxon>
        <taxon>Pseudomonadota</taxon>
        <taxon>Betaproteobacteria</taxon>
        <taxon>Burkholderiales</taxon>
        <taxon>Alcaligenaceae</taxon>
        <taxon>Oligella</taxon>
    </lineage>
</organism>
<gene>
    <name evidence="10" type="primary">lon</name>
    <name evidence="18" type="ORF">HMPREF2130_01090</name>
</gene>
<evidence type="ECO:0000256" key="2">
    <source>
        <dbReference type="ARBA" id="ARBA00022490"/>
    </source>
</evidence>
<evidence type="ECO:0000256" key="14">
    <source>
        <dbReference type="PROSITE-ProRule" id="PRU01122"/>
    </source>
</evidence>
<dbReference type="SMART" id="SM00382">
    <property type="entry name" value="AAA"/>
    <property type="match status" value="1"/>
</dbReference>
<dbReference type="InterPro" id="IPR008269">
    <property type="entry name" value="Lon_proteolytic"/>
</dbReference>
<evidence type="ECO:0000256" key="6">
    <source>
        <dbReference type="ARBA" id="ARBA00022825"/>
    </source>
</evidence>
<feature type="binding site" evidence="10 13">
    <location>
        <begin position="359"/>
        <end position="366"/>
    </location>
    <ligand>
        <name>ATP</name>
        <dbReference type="ChEBI" id="CHEBI:30616"/>
    </ligand>
</feature>
<evidence type="ECO:0000256" key="5">
    <source>
        <dbReference type="ARBA" id="ARBA00022801"/>
    </source>
</evidence>
<dbReference type="InterPro" id="IPR027417">
    <property type="entry name" value="P-loop_NTPase"/>
</dbReference>
<dbReference type="GO" id="GO:0016887">
    <property type="term" value="F:ATP hydrolysis activity"/>
    <property type="evidence" value="ECO:0007669"/>
    <property type="project" value="UniProtKB-UniRule"/>
</dbReference>
<feature type="active site" evidence="10 12">
    <location>
        <position position="747"/>
    </location>
</feature>
<evidence type="ECO:0000256" key="1">
    <source>
        <dbReference type="ARBA" id="ARBA00004496"/>
    </source>
</evidence>
<dbReference type="EMBL" id="JRNI01000005">
    <property type="protein sequence ID" value="KGF32375.1"/>
    <property type="molecule type" value="Genomic_DNA"/>
</dbReference>
<dbReference type="Pfam" id="PF05362">
    <property type="entry name" value="Lon_C"/>
    <property type="match status" value="1"/>
</dbReference>
<dbReference type="Pfam" id="PF22667">
    <property type="entry name" value="Lon_lid"/>
    <property type="match status" value="1"/>
</dbReference>
<dbReference type="GO" id="GO:0005737">
    <property type="term" value="C:cytoplasm"/>
    <property type="evidence" value="ECO:0007669"/>
    <property type="project" value="UniProtKB-SubCell"/>
</dbReference>
<evidence type="ECO:0000256" key="7">
    <source>
        <dbReference type="ARBA" id="ARBA00022840"/>
    </source>
</evidence>
<dbReference type="PANTHER" id="PTHR10046">
    <property type="entry name" value="ATP DEPENDENT LON PROTEASE FAMILY MEMBER"/>
    <property type="match status" value="1"/>
</dbReference>
<dbReference type="Pfam" id="PF00004">
    <property type="entry name" value="AAA"/>
    <property type="match status" value="1"/>
</dbReference>
<dbReference type="SUPFAM" id="SSF54211">
    <property type="entry name" value="Ribosomal protein S5 domain 2-like"/>
    <property type="match status" value="1"/>
</dbReference>
<dbReference type="Gene3D" id="1.20.5.5270">
    <property type="match status" value="1"/>
</dbReference>
<keyword evidence="2 10" id="KW-0963">Cytoplasm</keyword>
<keyword evidence="4 10" id="KW-0547">Nucleotide-binding</keyword>
<evidence type="ECO:0000256" key="9">
    <source>
        <dbReference type="ARBA" id="ARBA00050665"/>
    </source>
</evidence>
<dbReference type="PROSITE" id="PS01046">
    <property type="entry name" value="LON_SER"/>
    <property type="match status" value="1"/>
</dbReference>
<dbReference type="GO" id="GO:0043565">
    <property type="term" value="F:sequence-specific DNA binding"/>
    <property type="evidence" value="ECO:0007669"/>
    <property type="project" value="UniProtKB-UniRule"/>
</dbReference>
<dbReference type="SUPFAM" id="SSF52540">
    <property type="entry name" value="P-loop containing nucleoside triphosphate hydrolases"/>
    <property type="match status" value="1"/>
</dbReference>
<dbReference type="InterPro" id="IPR020568">
    <property type="entry name" value="Ribosomal_Su5_D2-typ_SF"/>
</dbReference>
<dbReference type="PROSITE" id="PS51786">
    <property type="entry name" value="LON_PROTEOLYTIC"/>
    <property type="match status" value="1"/>
</dbReference>
<feature type="domain" description="Lon N-terminal" evidence="17">
    <location>
        <begin position="14"/>
        <end position="208"/>
    </location>
</feature>
<dbReference type="InterPro" id="IPR004815">
    <property type="entry name" value="Lon_bac/euk-typ"/>
</dbReference>
<dbReference type="GO" id="GO:0005524">
    <property type="term" value="F:ATP binding"/>
    <property type="evidence" value="ECO:0007669"/>
    <property type="project" value="UniProtKB-UniRule"/>
</dbReference>
<comment type="function">
    <text evidence="10">ATP-dependent serine protease that mediates the selective degradation of mutant and abnormal proteins as well as certain short-lived regulatory proteins. Required for cellular homeostasis and for survival from DNA damage and developmental changes induced by stress. Degrades polypeptides processively to yield small peptide fragments that are 5 to 10 amino acids long. Binds to DNA in a double-stranded, site-specific manner.</text>
</comment>
<evidence type="ECO:0000259" key="17">
    <source>
        <dbReference type="PROSITE" id="PS51787"/>
    </source>
</evidence>
<dbReference type="GO" id="GO:0006515">
    <property type="term" value="P:protein quality control for misfolded or incompletely synthesized proteins"/>
    <property type="evidence" value="ECO:0007669"/>
    <property type="project" value="UniProtKB-UniRule"/>
</dbReference>
<dbReference type="GO" id="GO:0034605">
    <property type="term" value="P:cellular response to heat"/>
    <property type="evidence" value="ECO:0007669"/>
    <property type="project" value="UniProtKB-UniRule"/>
</dbReference>
<evidence type="ECO:0000256" key="8">
    <source>
        <dbReference type="ARBA" id="ARBA00023016"/>
    </source>
</evidence>
<keyword evidence="6 10" id="KW-0720">Serine protease</keyword>
<dbReference type="FunFam" id="3.30.230.10:FF:000010">
    <property type="entry name" value="Lon protease"/>
    <property type="match status" value="1"/>
</dbReference>
<dbReference type="Gene3D" id="1.10.8.60">
    <property type="match status" value="1"/>
</dbReference>
<keyword evidence="7 10" id="KW-0067">ATP-binding</keyword>
<dbReference type="PROSITE" id="PS51787">
    <property type="entry name" value="LON_N"/>
    <property type="match status" value="1"/>
</dbReference>
<dbReference type="Proteomes" id="UP000029629">
    <property type="component" value="Unassembled WGS sequence"/>
</dbReference>
<keyword evidence="19" id="KW-1185">Reference proteome</keyword>
<keyword evidence="3 10" id="KW-0645">Protease</keyword>
<keyword evidence="5 10" id="KW-0378">Hydrolase</keyword>
<dbReference type="Pfam" id="PF02190">
    <property type="entry name" value="LON_substr_bdg"/>
    <property type="match status" value="1"/>
</dbReference>
<comment type="similarity">
    <text evidence="10 11 14 15">Belongs to the peptidase S16 family.</text>
</comment>
<comment type="caution">
    <text evidence="18">The sequence shown here is derived from an EMBL/GenBank/DDBJ whole genome shotgun (WGS) entry which is preliminary data.</text>
</comment>
<dbReference type="HAMAP" id="MF_01973">
    <property type="entry name" value="lon_bact"/>
    <property type="match status" value="1"/>
</dbReference>
<comment type="catalytic activity">
    <reaction evidence="9 10 11 14">
        <text>Hydrolysis of proteins in presence of ATP.</text>
        <dbReference type="EC" id="3.4.21.53"/>
    </reaction>
</comment>
<evidence type="ECO:0000259" key="16">
    <source>
        <dbReference type="PROSITE" id="PS51786"/>
    </source>
</evidence>
<dbReference type="RefSeq" id="WP_036557223.1">
    <property type="nucleotide sequence ID" value="NZ_JRNI01000005.1"/>
</dbReference>
<dbReference type="InterPro" id="IPR046336">
    <property type="entry name" value="Lon_prtase_N_sf"/>
</dbReference>
<proteinExistence type="evidence at transcript level"/>
<comment type="subunit">
    <text evidence="10 11">Homohexamer. Organized in a ring with a central cavity.</text>
</comment>
<dbReference type="OrthoDB" id="9803599at2"/>
<comment type="induction">
    <text evidence="10">By heat shock.</text>
</comment>
<dbReference type="SUPFAM" id="SSF88697">
    <property type="entry name" value="PUA domain-like"/>
    <property type="match status" value="1"/>
</dbReference>
<dbReference type="InterPro" id="IPR027543">
    <property type="entry name" value="Lon_bac"/>
</dbReference>
<sequence>MSNTNLLPESPITLPLLPLRDVVIFPHMVIPLFVGRSRSIAALEESVAHTDKRIVLVAQKSANQDEPGPDDIYQMGVIANVLQLLKLPDGTVKVLVEGIQRAHLQSIDDSQSFFAADALPVLPDEEERPDLEAMRRTITEQFEQYAKFNKKLAPELVSSVASTTDVHRLADLIASHLAMKQEQKQEALETLDVNARLELLLNHIESEIEILQVERRIRSRVKKQMEKSQRDYYLNEQVKAIQKELGEGEDGADIEELERKIEAARMPAEARKKAEGELKKLRLMSPMSAEAGVVRNYIETLVGLPWKKRSKINTSLADAQAVLDADHAGLERVKERILEYLAVQQRVDKIKAPILCLVGPPGVGKTSLGQSIAKATNRKYVRMALGGVRDEAEIRGHRRTYIGAMPGKILQNMSKVGVRNPLFLLDEIDKMGMDFRGDPSSALLEVLDPEQNHTFQDHYAEVDYDLSDVMFVATSNTLNIPPALLDRMEVIRLSGYTEDEKVAIASNHLIPKLMTNNGLNDGELRIEESAIRDVVRYYTREAGVRSLEREIGKICRKVVKQIVSAEAKAKSTATAAKKATKAAAKKAARPKAIVVTADNLSDFLGVRRFSFGLAEAENQVGQVTGLAWTEVGGDLLTIEVAVVNGKGQIQHTGSLGNVMKESMQAARTVVRARAQRLGFADGIFSKKDIHIHVPEGATPKDGPSAGIAITTALVSALSGIPVRADVAMTGEVTLRGEVLAIGGLKEKLLAALRGGIKKVLIPQENVRDLQEIPDNVKSGLEIIPVKWIDQVLEEALEYMPTPLSDEEIEQLAAEAAASAKVSSAADDAETKLKH</sequence>
<dbReference type="InterPro" id="IPR054594">
    <property type="entry name" value="Lon_lid"/>
</dbReference>
<evidence type="ECO:0000256" key="15">
    <source>
        <dbReference type="RuleBase" id="RU000591"/>
    </source>
</evidence>
<evidence type="ECO:0000256" key="10">
    <source>
        <dbReference type="HAMAP-Rule" id="MF_01973"/>
    </source>
</evidence>
<dbReference type="InterPro" id="IPR003959">
    <property type="entry name" value="ATPase_AAA_core"/>
</dbReference>
<keyword evidence="8 10" id="KW-0346">Stress response</keyword>
<evidence type="ECO:0000256" key="11">
    <source>
        <dbReference type="PIRNR" id="PIRNR001174"/>
    </source>
</evidence>
<dbReference type="GO" id="GO:0004252">
    <property type="term" value="F:serine-type endopeptidase activity"/>
    <property type="evidence" value="ECO:0007669"/>
    <property type="project" value="UniProtKB-UniRule"/>
</dbReference>
<dbReference type="GO" id="GO:0004176">
    <property type="term" value="F:ATP-dependent peptidase activity"/>
    <property type="evidence" value="ECO:0007669"/>
    <property type="project" value="UniProtKB-UniRule"/>
</dbReference>
<dbReference type="CDD" id="cd19500">
    <property type="entry name" value="RecA-like_Lon"/>
    <property type="match status" value="1"/>
</dbReference>
<evidence type="ECO:0000256" key="13">
    <source>
        <dbReference type="PIRSR" id="PIRSR001174-2"/>
    </source>
</evidence>
<evidence type="ECO:0000256" key="4">
    <source>
        <dbReference type="ARBA" id="ARBA00022741"/>
    </source>
</evidence>
<feature type="domain" description="Lon proteolytic" evidence="16">
    <location>
        <begin position="617"/>
        <end position="798"/>
    </location>
</feature>
<dbReference type="AlphaFoldDB" id="A0A095ZCA4"/>
<dbReference type="Gene3D" id="3.40.50.300">
    <property type="entry name" value="P-loop containing nucleotide triphosphate hydrolases"/>
    <property type="match status" value="1"/>
</dbReference>
<dbReference type="Gene3D" id="1.20.58.1480">
    <property type="match status" value="1"/>
</dbReference>
<feature type="active site" evidence="10 12">
    <location>
        <position position="704"/>
    </location>
</feature>
<dbReference type="InterPro" id="IPR027065">
    <property type="entry name" value="Lon_Prtase"/>
</dbReference>
<dbReference type="FunFam" id="1.20.5.5270:FF:000002">
    <property type="entry name" value="Lon protease homolog"/>
    <property type="match status" value="1"/>
</dbReference>
<comment type="subcellular location">
    <subcellularLocation>
        <location evidence="1 10 11">Cytoplasm</location>
    </subcellularLocation>
</comment>
<dbReference type="Gene3D" id="3.30.230.10">
    <property type="match status" value="1"/>
</dbReference>
<evidence type="ECO:0000256" key="12">
    <source>
        <dbReference type="PIRSR" id="PIRSR001174-1"/>
    </source>
</evidence>
<evidence type="ECO:0000256" key="3">
    <source>
        <dbReference type="ARBA" id="ARBA00022670"/>
    </source>
</evidence>
<keyword evidence="18" id="KW-0238">DNA-binding</keyword>
<accession>A0A095ZCA4</accession>
<evidence type="ECO:0000313" key="19">
    <source>
        <dbReference type="Proteomes" id="UP000029629"/>
    </source>
</evidence>
<dbReference type="InterPro" id="IPR003593">
    <property type="entry name" value="AAA+_ATPase"/>
</dbReference>
<dbReference type="NCBIfam" id="TIGR00763">
    <property type="entry name" value="lon"/>
    <property type="match status" value="1"/>
</dbReference>
<dbReference type="PIRSF" id="PIRSF001174">
    <property type="entry name" value="Lon_proteas"/>
    <property type="match status" value="1"/>
</dbReference>
<dbReference type="EC" id="3.4.21.53" evidence="10 11"/>
<dbReference type="InterPro" id="IPR014721">
    <property type="entry name" value="Ribsml_uS5_D2-typ_fold_subgr"/>
</dbReference>
<dbReference type="InterPro" id="IPR015947">
    <property type="entry name" value="PUA-like_sf"/>
</dbReference>
<dbReference type="InterPro" id="IPR008268">
    <property type="entry name" value="Peptidase_S16_AS"/>
</dbReference>
<protein>
    <recommendedName>
        <fullName evidence="10 11">Lon protease</fullName>
        <ecNumber evidence="10 11">3.4.21.53</ecNumber>
    </recommendedName>
    <alternativeName>
        <fullName evidence="10">ATP-dependent protease La</fullName>
    </alternativeName>
</protein>
<dbReference type="Gene3D" id="2.30.130.40">
    <property type="entry name" value="LON domain-like"/>
    <property type="match status" value="1"/>
</dbReference>
<dbReference type="SMART" id="SM00464">
    <property type="entry name" value="LON"/>
    <property type="match status" value="1"/>
</dbReference>